<reference evidence="1" key="1">
    <citation type="submission" date="2022-07" db="EMBL/GenBank/DDBJ databases">
        <title>Enhanced cultured diversity of the mouse gut microbiota enables custom-made synthetic communities.</title>
        <authorList>
            <person name="Afrizal A."/>
        </authorList>
    </citation>
    <scope>NUCLEOTIDE SEQUENCE</scope>
    <source>
        <strain evidence="1">DSM 28593</strain>
    </source>
</reference>
<proteinExistence type="predicted"/>
<evidence type="ECO:0000313" key="2">
    <source>
        <dbReference type="Proteomes" id="UP001205748"/>
    </source>
</evidence>
<comment type="caution">
    <text evidence="1">The sequence shown here is derived from an EMBL/GenBank/DDBJ whole genome shotgun (WGS) entry which is preliminary data.</text>
</comment>
<sequence>MSKWKLYWVASDGLEDCFVVAKNSRSAGRIEKDTNGFIDEDIEVTRIMDVPDEYEEIANKKFRKWSKEQKYNEHLDIDTLIAWPYYGEEWLLEKLGVEYRTIEEEQILINDFVITSSHIYSVGLKAMKEVYELTGEKSIDISNVNYEEMRESIEHMLGVCMTTIHRIENYITSSFIFAVGNKKYGNYTINEATQLWRDKLTFGKLIQLIEERYEINEDVRKSLILFLTQRNKIAHGLTKDERYDIDTIWGQKETAGYLALFLKNAWILEDIFESAYITTMCIGFHLMKDATENPELLKTIRNFKNDPIIAERISIFAEVFKIKDDS</sequence>
<dbReference type="RefSeq" id="WP_257529428.1">
    <property type="nucleotide sequence ID" value="NZ_JANKAS010000002.1"/>
</dbReference>
<dbReference type="AlphaFoldDB" id="A0AAE3L3B3"/>
<evidence type="ECO:0008006" key="3">
    <source>
        <dbReference type="Google" id="ProtNLM"/>
    </source>
</evidence>
<gene>
    <name evidence="1" type="ORF">NSA47_03040</name>
</gene>
<dbReference type="EMBL" id="JANKAS010000002">
    <property type="protein sequence ID" value="MCR1897963.1"/>
    <property type="molecule type" value="Genomic_DNA"/>
</dbReference>
<protein>
    <recommendedName>
        <fullName evidence="3">Apea-like HEPN domain-containing protein</fullName>
    </recommendedName>
</protein>
<accession>A0AAE3L3B3</accession>
<name>A0AAE3L3B3_9FIRM</name>
<evidence type="ECO:0000313" key="1">
    <source>
        <dbReference type="EMBL" id="MCR1897963.1"/>
    </source>
</evidence>
<keyword evidence="2" id="KW-1185">Reference proteome</keyword>
<dbReference type="Proteomes" id="UP001205748">
    <property type="component" value="Unassembled WGS sequence"/>
</dbReference>
<organism evidence="1 2">
    <name type="scientific">Irregularibacter muris</name>
    <dbReference type="NCBI Taxonomy" id="1796619"/>
    <lineage>
        <taxon>Bacteria</taxon>
        <taxon>Bacillati</taxon>
        <taxon>Bacillota</taxon>
        <taxon>Clostridia</taxon>
        <taxon>Eubacteriales</taxon>
        <taxon>Eubacteriaceae</taxon>
        <taxon>Irregularibacter</taxon>
    </lineage>
</organism>